<proteinExistence type="predicted"/>
<dbReference type="AlphaFoldDB" id="A0A1V4QIH4"/>
<dbReference type="Pfam" id="PF04463">
    <property type="entry name" value="2-thiour_desulf"/>
    <property type="match status" value="1"/>
</dbReference>
<sequence>MKRILVSACLLGINCRYDGGNAFRKTVLKLLRNNYVIFACPEQLGGLTTPRPRNVIRGNRVVNEEGKDVTQEFYQGAREFLKIARMFEVDELVLKARSPSCGKNGIVSKLLKAKIKTTYIR</sequence>
<name>A0A1V4QIH4_UNCW3</name>
<dbReference type="EMBL" id="MUKB01000001">
    <property type="protein sequence ID" value="OPX18655.1"/>
    <property type="molecule type" value="Genomic_DNA"/>
</dbReference>
<protein>
    <submittedName>
        <fullName evidence="1">Uncharacterized protein</fullName>
    </submittedName>
</protein>
<dbReference type="InterPro" id="IPR007553">
    <property type="entry name" value="2-thiour_desulf"/>
</dbReference>
<comment type="caution">
    <text evidence="1">The sequence shown here is derived from an EMBL/GenBank/DDBJ whole genome shotgun (WGS) entry which is preliminary data.</text>
</comment>
<dbReference type="PANTHER" id="PTHR30087">
    <property type="entry name" value="INNER MEMBRANE PROTEIN"/>
    <property type="match status" value="1"/>
</dbReference>
<evidence type="ECO:0000313" key="2">
    <source>
        <dbReference type="Proteomes" id="UP000191663"/>
    </source>
</evidence>
<gene>
    <name evidence="1" type="ORF">BXT86_00085</name>
</gene>
<dbReference type="PANTHER" id="PTHR30087:SF1">
    <property type="entry name" value="HYPOTHETICAL CYTOSOLIC PROTEIN"/>
    <property type="match status" value="1"/>
</dbReference>
<organism evidence="1 2">
    <name type="scientific">candidate division WOR-3 bacterium 4484_100</name>
    <dbReference type="NCBI Taxonomy" id="1936077"/>
    <lineage>
        <taxon>Bacteria</taxon>
        <taxon>Bacteria division WOR-3</taxon>
    </lineage>
</organism>
<reference evidence="2" key="1">
    <citation type="submission" date="2017-01" db="EMBL/GenBank/DDBJ databases">
        <title>Novel pathways for hydrocarbon cycling and metabolic interdependencies in hydrothermal sediment communities.</title>
        <authorList>
            <person name="Dombrowski N."/>
            <person name="Seitz K."/>
            <person name="Teske A."/>
            <person name="Baker B."/>
        </authorList>
    </citation>
    <scope>NUCLEOTIDE SEQUENCE [LARGE SCALE GENOMIC DNA]</scope>
</reference>
<evidence type="ECO:0000313" key="1">
    <source>
        <dbReference type="EMBL" id="OPX18655.1"/>
    </source>
</evidence>
<dbReference type="Proteomes" id="UP000191663">
    <property type="component" value="Unassembled WGS sequence"/>
</dbReference>
<accession>A0A1V4QIH4</accession>